<accession>A0A1D8N3C5</accession>
<organism evidence="2 4">
    <name type="scientific">Yarrowia lipolytica</name>
    <name type="common">Candida lipolytica</name>
    <dbReference type="NCBI Taxonomy" id="4952"/>
    <lineage>
        <taxon>Eukaryota</taxon>
        <taxon>Fungi</taxon>
        <taxon>Dikarya</taxon>
        <taxon>Ascomycota</taxon>
        <taxon>Saccharomycotina</taxon>
        <taxon>Dipodascomycetes</taxon>
        <taxon>Dipodascales</taxon>
        <taxon>Dipodascales incertae sedis</taxon>
        <taxon>Yarrowia</taxon>
    </lineage>
</organism>
<protein>
    <recommendedName>
        <fullName evidence="1">F-box domain-containing protein</fullName>
    </recommendedName>
</protein>
<name>A0A1D8N3C5_YARLL</name>
<dbReference type="VEuPathDB" id="FungiDB:YALI1_A01888g"/>
<feature type="domain" description="F-box" evidence="1">
    <location>
        <begin position="1"/>
        <end position="49"/>
    </location>
</feature>
<reference evidence="3 5" key="2">
    <citation type="submission" date="2018-07" db="EMBL/GenBank/DDBJ databases">
        <title>Draft Genome Assemblies for Five Robust Yarrowia lipolytica Strains Exhibiting High Lipid Production and Pentose Sugar Utilization and Sugar Alcohol Secretion from Undetoxified Lignocellulosic Biomass Hydrolysates.</title>
        <authorList>
            <consortium name="DOE Joint Genome Institute"/>
            <person name="Walker C."/>
            <person name="Ryu S."/>
            <person name="Na H."/>
            <person name="Zane M."/>
            <person name="LaButti K."/>
            <person name="Lipzen A."/>
            <person name="Haridas S."/>
            <person name="Barry K."/>
            <person name="Grigoriev I.V."/>
            <person name="Quarterman J."/>
            <person name="Slininger P."/>
            <person name="Dien B."/>
            <person name="Trinh C.T."/>
        </authorList>
    </citation>
    <scope>NUCLEOTIDE SEQUENCE [LARGE SCALE GENOMIC DNA]</scope>
    <source>
        <strain evidence="3 5">YB392</strain>
    </source>
</reference>
<evidence type="ECO:0000313" key="5">
    <source>
        <dbReference type="Proteomes" id="UP000256601"/>
    </source>
</evidence>
<dbReference type="EMBL" id="CP017553">
    <property type="protein sequence ID" value="AOW00141.1"/>
    <property type="molecule type" value="Genomic_DNA"/>
</dbReference>
<evidence type="ECO:0000313" key="3">
    <source>
        <dbReference type="EMBL" id="RDW23068.1"/>
    </source>
</evidence>
<evidence type="ECO:0000313" key="4">
    <source>
        <dbReference type="Proteomes" id="UP000182444"/>
    </source>
</evidence>
<dbReference type="VEuPathDB" id="FungiDB:YALI0_A01463g"/>
<dbReference type="Proteomes" id="UP000256601">
    <property type="component" value="Unassembled WGS sequence"/>
</dbReference>
<dbReference type="PROSITE" id="PS50181">
    <property type="entry name" value="FBOX"/>
    <property type="match status" value="1"/>
</dbReference>
<dbReference type="KEGG" id="yli:2906038"/>
<proteinExistence type="predicted"/>
<gene>
    <name evidence="3" type="ORF">B0I71DRAFT_17231</name>
    <name evidence="2" type="ORF">YALI1_A01888g</name>
</gene>
<sequence length="474" mass="54431">MNHLPAELMVKIAEHLRDDFVSLSALTDTCQTTRNVLADAENDFLWKNAARDLCFYIDKSYGGSESWRMTCYRLWKVVGEPQKHWCHVEDNSVVKRYWDMRIDKGSIYTMGLKEVNTTTANADADDKMGAESDDPMNTKRRLLCGGTFANAAQLNTLDTPPHNTYDVVNRKTAPVAVLPLGNNLFGLIVKFNNSGNNMTASLTDFTTWRFDLEMESDFQVSGLVMLVHCALVDPDGTGHFVFSYTASSGIKKTLLICQTGQQELSEADLRNTELRFPPKWFVPTRSFINSFSRISASIYCLYLQTNIAIFDCETGEIWNCFHGVSNWNATVVFCGPWVVLAIDRNVYVNFLAKKLRYLPQMKETGDAETTATRQYRTPLARRVSNTIRHRFEEEDENWAVLLVKKRININRTFEDEVLLSTENTYQKYIYLHRPFQETDHVFLDVETMEGIKIAVQYGTKEVAVDEDMRVYERR</sequence>
<dbReference type="EMBL" id="KZ859117">
    <property type="protein sequence ID" value="RDW23068.1"/>
    <property type="molecule type" value="Genomic_DNA"/>
</dbReference>
<evidence type="ECO:0000313" key="2">
    <source>
        <dbReference type="EMBL" id="AOW00141.1"/>
    </source>
</evidence>
<dbReference type="Proteomes" id="UP000182444">
    <property type="component" value="Chromosome 1A"/>
</dbReference>
<dbReference type="AlphaFoldDB" id="A0A1D8N3C5"/>
<reference evidence="2 4" key="1">
    <citation type="journal article" date="2016" name="PLoS ONE">
        <title>Sequence Assembly of Yarrowia lipolytica Strain W29/CLIB89 Shows Transposable Element Diversity.</title>
        <authorList>
            <person name="Magnan C."/>
            <person name="Yu J."/>
            <person name="Chang I."/>
            <person name="Jahn E."/>
            <person name="Kanomata Y."/>
            <person name="Wu J."/>
            <person name="Zeller M."/>
            <person name="Oakes M."/>
            <person name="Baldi P."/>
            <person name="Sandmeyer S."/>
        </authorList>
    </citation>
    <scope>NUCLEOTIDE SEQUENCE [LARGE SCALE GENOMIC DNA]</scope>
    <source>
        <strain evidence="2">CLIB89</strain>
        <strain evidence="4">CLIB89(W29)</strain>
    </source>
</reference>
<dbReference type="GeneID" id="2906038"/>
<dbReference type="InterPro" id="IPR001810">
    <property type="entry name" value="F-box_dom"/>
</dbReference>
<evidence type="ECO:0000259" key="1">
    <source>
        <dbReference type="PROSITE" id="PS50181"/>
    </source>
</evidence>